<gene>
    <name evidence="2" type="ORF">D0U04_19510</name>
    <name evidence="1" type="ORF">DJ93_4264</name>
</gene>
<reference evidence="2 4" key="2">
    <citation type="submission" date="2018-08" db="EMBL/GenBank/DDBJ databases">
        <title>Bacillus clarus sp. nov. strain PS00077A.</title>
        <authorList>
            <person name="Mendez Acevedo M."/>
            <person name="Carroll L."/>
            <person name="Mukherjee M."/>
            <person name="Wiedmann M."/>
            <person name="Kovac J."/>
        </authorList>
    </citation>
    <scope>NUCLEOTIDE SEQUENCE [LARGE SCALE GENOMIC DNA]</scope>
    <source>
        <strain evidence="2 4">PS00077A</strain>
    </source>
</reference>
<dbReference type="RefSeq" id="WP_042983145.1">
    <property type="nucleotide sequence ID" value="NZ_JMQC01000008.1"/>
</dbReference>
<dbReference type="Proteomes" id="UP000029389">
    <property type="component" value="Unassembled WGS sequence"/>
</dbReference>
<evidence type="ECO:0000313" key="4">
    <source>
        <dbReference type="Proteomes" id="UP000264294"/>
    </source>
</evidence>
<comment type="caution">
    <text evidence="1">The sequence shown here is derived from an EMBL/GenBank/DDBJ whole genome shotgun (WGS) entry which is preliminary data.</text>
</comment>
<organism evidence="1 3">
    <name type="scientific">Bacillus clarus</name>
    <dbReference type="NCBI Taxonomy" id="2338372"/>
    <lineage>
        <taxon>Bacteria</taxon>
        <taxon>Bacillati</taxon>
        <taxon>Bacillota</taxon>
        <taxon>Bacilli</taxon>
        <taxon>Bacillales</taxon>
        <taxon>Bacillaceae</taxon>
        <taxon>Bacillus</taxon>
        <taxon>Bacillus cereus group</taxon>
    </lineage>
</organism>
<name>A0A090YZ12_9BACI</name>
<proteinExistence type="predicted"/>
<dbReference type="AlphaFoldDB" id="A0A090YZ12"/>
<accession>A0A090YZ12</accession>
<dbReference type="PATRIC" id="fig|1405.8.peg.4385"/>
<dbReference type="EMBL" id="JMQC01000008">
    <property type="protein sequence ID" value="KFN03567.1"/>
    <property type="molecule type" value="Genomic_DNA"/>
</dbReference>
<reference evidence="1 3" key="1">
    <citation type="submission" date="2014-04" db="EMBL/GenBank/DDBJ databases">
        <authorList>
            <person name="Bishop-Lilly K.A."/>
            <person name="Broomall S.M."/>
            <person name="Chain P.S."/>
            <person name="Chertkov O."/>
            <person name="Coyne S.R."/>
            <person name="Daligault H.E."/>
            <person name="Davenport K.W."/>
            <person name="Erkkila T."/>
            <person name="Frey K.G."/>
            <person name="Gibbons H.S."/>
            <person name="Gu W."/>
            <person name="Jaissle J."/>
            <person name="Johnson S.L."/>
            <person name="Koroleva G.I."/>
            <person name="Ladner J.T."/>
            <person name="Lo C.-C."/>
            <person name="Minogue T.D."/>
            <person name="Munk C."/>
            <person name="Palacios G.F."/>
            <person name="Redden C.L."/>
            <person name="Rosenzweig C.N."/>
            <person name="Scholz M.B."/>
            <person name="Teshima H."/>
            <person name="Xu Y."/>
        </authorList>
    </citation>
    <scope>NUCLEOTIDE SEQUENCE [LARGE SCALE GENOMIC DNA]</scope>
    <source>
        <strain evidence="1 3">BHP</strain>
    </source>
</reference>
<evidence type="ECO:0000313" key="3">
    <source>
        <dbReference type="Proteomes" id="UP000029389"/>
    </source>
</evidence>
<dbReference type="Proteomes" id="UP000264294">
    <property type="component" value="Unassembled WGS sequence"/>
</dbReference>
<keyword evidence="4" id="KW-1185">Reference proteome</keyword>
<evidence type="ECO:0000313" key="1">
    <source>
        <dbReference type="EMBL" id="KFN03567.1"/>
    </source>
</evidence>
<sequence length="72" mass="7257">MELSNYTDTLQHALGFLVGQMGISEGLATLIISVLAGSGAAVVVAAWPFLAPIVVTLRGIFAVAGTAAAVGW</sequence>
<evidence type="ECO:0000313" key="2">
    <source>
        <dbReference type="EMBL" id="RFT65437.1"/>
    </source>
</evidence>
<protein>
    <submittedName>
        <fullName evidence="1">Putative membrane protein</fullName>
    </submittedName>
</protein>
<dbReference type="EMBL" id="QVOD01000027">
    <property type="protein sequence ID" value="RFT65437.1"/>
    <property type="molecule type" value="Genomic_DNA"/>
</dbReference>